<dbReference type="GO" id="GO:0005506">
    <property type="term" value="F:iron ion binding"/>
    <property type="evidence" value="ECO:0007669"/>
    <property type="project" value="InterPro"/>
</dbReference>
<evidence type="ECO:0000256" key="4">
    <source>
        <dbReference type="ARBA" id="ARBA00023002"/>
    </source>
</evidence>
<evidence type="ECO:0000313" key="8">
    <source>
        <dbReference type="EMBL" id="MBA8953039.1"/>
    </source>
</evidence>
<evidence type="ECO:0000256" key="1">
    <source>
        <dbReference type="ARBA" id="ARBA00010617"/>
    </source>
</evidence>
<keyword evidence="2 7" id="KW-0349">Heme</keyword>
<proteinExistence type="inferred from homology"/>
<dbReference type="InterPro" id="IPR001128">
    <property type="entry name" value="Cyt_P450"/>
</dbReference>
<keyword evidence="5 7" id="KW-0408">Iron</keyword>
<evidence type="ECO:0000256" key="7">
    <source>
        <dbReference type="RuleBase" id="RU000461"/>
    </source>
</evidence>
<dbReference type="AlphaFoldDB" id="A0A7W3QMY8"/>
<keyword evidence="4 7" id="KW-0560">Oxidoreductase</keyword>
<organism evidence="8 9">
    <name type="scientific">Actinomadura namibiensis</name>
    <dbReference type="NCBI Taxonomy" id="182080"/>
    <lineage>
        <taxon>Bacteria</taxon>
        <taxon>Bacillati</taxon>
        <taxon>Actinomycetota</taxon>
        <taxon>Actinomycetes</taxon>
        <taxon>Streptosporangiales</taxon>
        <taxon>Thermomonosporaceae</taxon>
        <taxon>Actinomadura</taxon>
    </lineage>
</organism>
<evidence type="ECO:0000313" key="9">
    <source>
        <dbReference type="Proteomes" id="UP000572680"/>
    </source>
</evidence>
<evidence type="ECO:0000256" key="5">
    <source>
        <dbReference type="ARBA" id="ARBA00023004"/>
    </source>
</evidence>
<dbReference type="RefSeq" id="WP_182845293.1">
    <property type="nucleotide sequence ID" value="NZ_BAAALP010000036.1"/>
</dbReference>
<dbReference type="FunFam" id="1.10.630.10:FF:000018">
    <property type="entry name" value="Cytochrome P450 monooxygenase"/>
    <property type="match status" value="1"/>
</dbReference>
<dbReference type="InterPro" id="IPR017972">
    <property type="entry name" value="Cyt_P450_CS"/>
</dbReference>
<dbReference type="PANTHER" id="PTHR46696:SF1">
    <property type="entry name" value="CYTOCHROME P450 YJIB-RELATED"/>
    <property type="match status" value="1"/>
</dbReference>
<gene>
    <name evidence="8" type="ORF">HNR61_004689</name>
</gene>
<dbReference type="PRINTS" id="PR00385">
    <property type="entry name" value="P450"/>
</dbReference>
<evidence type="ECO:0000256" key="3">
    <source>
        <dbReference type="ARBA" id="ARBA00022723"/>
    </source>
</evidence>
<dbReference type="Pfam" id="PF00067">
    <property type="entry name" value="p450"/>
    <property type="match status" value="1"/>
</dbReference>
<dbReference type="Proteomes" id="UP000572680">
    <property type="component" value="Unassembled WGS sequence"/>
</dbReference>
<accession>A0A7W3QMY8</accession>
<dbReference type="Gene3D" id="1.10.630.10">
    <property type="entry name" value="Cytochrome P450"/>
    <property type="match status" value="1"/>
</dbReference>
<comment type="similarity">
    <text evidence="1 7">Belongs to the cytochrome P450 family.</text>
</comment>
<dbReference type="SUPFAM" id="SSF48264">
    <property type="entry name" value="Cytochrome P450"/>
    <property type="match status" value="1"/>
</dbReference>
<dbReference type="InterPro" id="IPR002397">
    <property type="entry name" value="Cyt_P450_B"/>
</dbReference>
<keyword evidence="3 7" id="KW-0479">Metal-binding</keyword>
<dbReference type="PRINTS" id="PR00359">
    <property type="entry name" value="BP450"/>
</dbReference>
<dbReference type="PROSITE" id="PS00086">
    <property type="entry name" value="CYTOCHROME_P450"/>
    <property type="match status" value="1"/>
</dbReference>
<evidence type="ECO:0000256" key="6">
    <source>
        <dbReference type="ARBA" id="ARBA00023033"/>
    </source>
</evidence>
<sequence>MTESLSDTAPHRKLTDITLGHAAERHAGNAGLHRAGEVHRVTLGSGRTAWLVTGYEAARAALNDPRLENRTGDVGGGRRMPEHLRRAMNSHMLSMSPPDHTRLRRLVSAAFTRRRTERLRPWIQRRTDALLDALDGEHEVDLIAALALPLPLQVLAELFGIPEEDCDTFHGWTTVLTSSMVPLDRLTATAGEMLDYVRSLLDRKRREPGEDLLSALTAVRDGDDRLSEDELTSMLFLFLVAGHETTVNLIGNGVLSLLGDTAQLDRLRADPALLPAAVEEVLRYESPVQLTARRSTEPLTLGGMDIPAGETVLVSLLAADRDPGRFDAPDRLLLDRGDNAHLAFGHGYHHCLGAPLARLEGVVAIGSLVARFPRLRLARPAETLTWRTSMFHHGLTELPVLLR</sequence>
<reference evidence="8 9" key="1">
    <citation type="submission" date="2020-08" db="EMBL/GenBank/DDBJ databases">
        <title>Genomic Encyclopedia of Type Strains, Phase IV (KMG-IV): sequencing the most valuable type-strain genomes for metagenomic binning, comparative biology and taxonomic classification.</title>
        <authorList>
            <person name="Goeker M."/>
        </authorList>
    </citation>
    <scope>NUCLEOTIDE SEQUENCE [LARGE SCALE GENOMIC DNA]</scope>
    <source>
        <strain evidence="8 9">DSM 44197</strain>
    </source>
</reference>
<dbReference type="GO" id="GO:0004497">
    <property type="term" value="F:monooxygenase activity"/>
    <property type="evidence" value="ECO:0007669"/>
    <property type="project" value="UniProtKB-KW"/>
</dbReference>
<evidence type="ECO:0000256" key="2">
    <source>
        <dbReference type="ARBA" id="ARBA00022617"/>
    </source>
</evidence>
<dbReference type="GO" id="GO:0016705">
    <property type="term" value="F:oxidoreductase activity, acting on paired donors, with incorporation or reduction of molecular oxygen"/>
    <property type="evidence" value="ECO:0007669"/>
    <property type="project" value="InterPro"/>
</dbReference>
<dbReference type="EMBL" id="JACJIA010000006">
    <property type="protein sequence ID" value="MBA8953039.1"/>
    <property type="molecule type" value="Genomic_DNA"/>
</dbReference>
<dbReference type="PANTHER" id="PTHR46696">
    <property type="entry name" value="P450, PUTATIVE (EUROFUNG)-RELATED"/>
    <property type="match status" value="1"/>
</dbReference>
<dbReference type="InterPro" id="IPR036396">
    <property type="entry name" value="Cyt_P450_sf"/>
</dbReference>
<keyword evidence="9" id="KW-1185">Reference proteome</keyword>
<name>A0A7W3QMY8_ACTNM</name>
<dbReference type="CDD" id="cd11029">
    <property type="entry name" value="CYP107-like"/>
    <property type="match status" value="1"/>
</dbReference>
<protein>
    <submittedName>
        <fullName evidence="8">Cytochrome P450</fullName>
    </submittedName>
</protein>
<keyword evidence="6 7" id="KW-0503">Monooxygenase</keyword>
<comment type="caution">
    <text evidence="8">The sequence shown here is derived from an EMBL/GenBank/DDBJ whole genome shotgun (WGS) entry which is preliminary data.</text>
</comment>
<dbReference type="GO" id="GO:0020037">
    <property type="term" value="F:heme binding"/>
    <property type="evidence" value="ECO:0007669"/>
    <property type="project" value="InterPro"/>
</dbReference>